<protein>
    <submittedName>
        <fullName evidence="1">Uncharacterized protein</fullName>
    </submittedName>
</protein>
<comment type="caution">
    <text evidence="1">The sequence shown here is derived from an EMBL/GenBank/DDBJ whole genome shotgun (WGS) entry which is preliminary data.</text>
</comment>
<geneLocation type="mitochondrion" evidence="1"/>
<evidence type="ECO:0000313" key="1">
    <source>
        <dbReference type="EMBL" id="KUM45253.1"/>
    </source>
</evidence>
<dbReference type="AlphaFoldDB" id="A0A101LU92"/>
<reference evidence="1" key="1">
    <citation type="journal article" date="2015" name="Genome Biol. Evol.">
        <title>Organellar Genomes of White Spruce (Picea glauca): Assembly and Annotation.</title>
        <authorList>
            <person name="Jackman S.D."/>
            <person name="Warren R.L."/>
            <person name="Gibb E.A."/>
            <person name="Vandervalk B.P."/>
            <person name="Mohamadi H."/>
            <person name="Chu J."/>
            <person name="Raymond A."/>
            <person name="Pleasance S."/>
            <person name="Coope R."/>
            <person name="Wildung M.R."/>
            <person name="Ritland C.E."/>
            <person name="Bousquet J."/>
            <person name="Jones S.J."/>
            <person name="Bohlmann J."/>
            <person name="Birol I."/>
        </authorList>
    </citation>
    <scope>NUCLEOTIDE SEQUENCE [LARGE SCALE GENOMIC DNA]</scope>
    <source>
        <tissue evidence="1">Flushing bud</tissue>
    </source>
</reference>
<proteinExistence type="predicted"/>
<accession>A0A101LU92</accession>
<sequence length="42" mass="5055">MEAAIWLAIRSTMLSRPAYRINRNHEHSPESDYLYRVNYSIE</sequence>
<organism evidence="1">
    <name type="scientific">Picea glauca</name>
    <name type="common">White spruce</name>
    <name type="synonym">Pinus glauca</name>
    <dbReference type="NCBI Taxonomy" id="3330"/>
    <lineage>
        <taxon>Eukaryota</taxon>
        <taxon>Viridiplantae</taxon>
        <taxon>Streptophyta</taxon>
        <taxon>Embryophyta</taxon>
        <taxon>Tracheophyta</taxon>
        <taxon>Spermatophyta</taxon>
        <taxon>Pinopsida</taxon>
        <taxon>Pinidae</taxon>
        <taxon>Conifers I</taxon>
        <taxon>Pinales</taxon>
        <taxon>Pinaceae</taxon>
        <taxon>Picea</taxon>
    </lineage>
</organism>
<keyword evidence="1" id="KW-0496">Mitochondrion</keyword>
<dbReference type="EMBL" id="LKAM01000022">
    <property type="protein sequence ID" value="KUM45253.1"/>
    <property type="molecule type" value="Genomic_DNA"/>
</dbReference>
<name>A0A101LU92_PICGL</name>
<gene>
    <name evidence="1" type="ORF">ABT39_MTgene3493</name>
</gene>